<dbReference type="Proteomes" id="UP000283569">
    <property type="component" value="Unassembled WGS sequence"/>
</dbReference>
<proteinExistence type="predicted"/>
<organism evidence="2 3">
    <name type="scientific">Gibberella intermedia</name>
    <name type="common">Bulb rot disease fungus</name>
    <name type="synonym">Fusarium proliferatum</name>
    <dbReference type="NCBI Taxonomy" id="948311"/>
    <lineage>
        <taxon>Eukaryota</taxon>
        <taxon>Fungi</taxon>
        <taxon>Dikarya</taxon>
        <taxon>Ascomycota</taxon>
        <taxon>Pezizomycotina</taxon>
        <taxon>Sordariomycetes</taxon>
        <taxon>Hypocreomycetidae</taxon>
        <taxon>Hypocreales</taxon>
        <taxon>Nectriaceae</taxon>
        <taxon>Fusarium</taxon>
        <taxon>Fusarium fujikuroi species complex</taxon>
    </lineage>
</organism>
<feature type="region of interest" description="Disordered" evidence="1">
    <location>
        <begin position="1"/>
        <end position="33"/>
    </location>
</feature>
<sequence length="82" mass="8983">MPTERRNATAHAPTGNAQQAVTRRRTTPSPSSLVILPNSLSRIVIITTTTTSISISISDSNHNRNASQLLRHPEQRQPSGRE</sequence>
<evidence type="ECO:0000313" key="3">
    <source>
        <dbReference type="Proteomes" id="UP000283569"/>
    </source>
</evidence>
<feature type="compositionally biased region" description="Polar residues" evidence="1">
    <location>
        <begin position="15"/>
        <end position="32"/>
    </location>
</feature>
<protein>
    <submittedName>
        <fullName evidence="2">Uncharacterized protein</fullName>
    </submittedName>
</protein>
<evidence type="ECO:0000256" key="1">
    <source>
        <dbReference type="SAM" id="MobiDB-lite"/>
    </source>
</evidence>
<dbReference type="EMBL" id="MRDB01000057">
    <property type="protein sequence ID" value="RKL29504.1"/>
    <property type="molecule type" value="Genomic_DNA"/>
</dbReference>
<feature type="region of interest" description="Disordered" evidence="1">
    <location>
        <begin position="57"/>
        <end position="82"/>
    </location>
</feature>
<feature type="compositionally biased region" description="Basic and acidic residues" evidence="1">
    <location>
        <begin position="71"/>
        <end position="82"/>
    </location>
</feature>
<dbReference type="AlphaFoldDB" id="A0A420SJT2"/>
<evidence type="ECO:0000313" key="2">
    <source>
        <dbReference type="EMBL" id="RKL29504.1"/>
    </source>
</evidence>
<name>A0A420SJT2_GIBIN</name>
<comment type="caution">
    <text evidence="2">The sequence shown here is derived from an EMBL/GenBank/DDBJ whole genome shotgun (WGS) entry which is preliminary data.</text>
</comment>
<accession>A0A420SJT2</accession>
<gene>
    <name evidence="2" type="ORF">BFJ72_g11984</name>
</gene>
<reference evidence="2 3" key="1">
    <citation type="journal article" date="2018" name="Sci. Rep.">
        <title>Characterisation of pathogen-specific regions and novel effector candidates in Fusarium oxysporum f. sp. cepae.</title>
        <authorList>
            <person name="Armitage A.D."/>
            <person name="Taylor A."/>
            <person name="Sobczyk M.K."/>
            <person name="Baxter L."/>
            <person name="Greenfield B.P."/>
            <person name="Bates H.J."/>
            <person name="Wilson F."/>
            <person name="Jackson A.C."/>
            <person name="Ott S."/>
            <person name="Harrison R.J."/>
            <person name="Clarkson J.P."/>
        </authorList>
    </citation>
    <scope>NUCLEOTIDE SEQUENCE [LARGE SCALE GENOMIC DNA]</scope>
    <source>
        <strain evidence="2 3">Fp_A8</strain>
    </source>
</reference>